<dbReference type="InterPro" id="IPR042526">
    <property type="entry name" value="Atg5_HR"/>
</dbReference>
<keyword evidence="7" id="KW-0813">Transport</keyword>
<dbReference type="InterPro" id="IPR007239">
    <property type="entry name" value="Atg5"/>
</dbReference>
<evidence type="ECO:0000313" key="12">
    <source>
        <dbReference type="Proteomes" id="UP000243052"/>
    </source>
</evidence>
<evidence type="ECO:0000256" key="2">
    <source>
        <dbReference type="ARBA" id="ARBA00006910"/>
    </source>
</evidence>
<dbReference type="GO" id="GO:0061908">
    <property type="term" value="C:phagophore"/>
    <property type="evidence" value="ECO:0007669"/>
    <property type="project" value="TreeGrafter"/>
</dbReference>
<dbReference type="GO" id="GO:0006995">
    <property type="term" value="P:cellular response to nitrogen starvation"/>
    <property type="evidence" value="ECO:0007669"/>
    <property type="project" value="TreeGrafter"/>
</dbReference>
<evidence type="ECO:0000259" key="10">
    <source>
        <dbReference type="Pfam" id="PF20638"/>
    </source>
</evidence>
<evidence type="ECO:0000313" key="11">
    <source>
        <dbReference type="EMBL" id="AMD19040.1"/>
    </source>
</evidence>
<dbReference type="Gene3D" id="1.10.246.190">
    <property type="entry name" value="Autophagy protein Apg5, helix rich domain"/>
    <property type="match status" value="1"/>
</dbReference>
<dbReference type="GeneID" id="28722493"/>
<dbReference type="GO" id="GO:0000422">
    <property type="term" value="P:autophagy of mitochondrion"/>
    <property type="evidence" value="ECO:0007669"/>
    <property type="project" value="TreeGrafter"/>
</dbReference>
<dbReference type="InterPro" id="IPR048318">
    <property type="entry name" value="ATG5_UblB"/>
</dbReference>
<dbReference type="AlphaFoldDB" id="A0A109UWZ4"/>
<keyword evidence="4 7" id="KW-0832">Ubl conjugation</keyword>
<gene>
    <name evidence="11" type="ORF">AW171_hschr2849</name>
</gene>
<proteinExistence type="inferred from homology"/>
<dbReference type="STRING" id="45286.A0A109UWZ4"/>
<keyword evidence="6 7" id="KW-0072">Autophagy</keyword>
<sequence>MPNEFQDKVRNLVFHGTLNVEVRLHKDLVVKGTPEHDAMCHISLPRESYLVFYLPFILQRLKSIIKVEIKDDFSGWWFEMEDVPIFWNHPVGSIYDSLTGLNPDERVKEYSETTLTLWDLTLNYGETLPSGVLPIVDGFAQLEDFWRHQWKQACFIMNGSSKQMMSLSIPDSKGFWNSVLKLDKKAFYNIASRIIPRRTKMRHIPIRAHHTSTKEIKVIQPNVSIEEEPNATLASFLETEFSEIFTNGALSVVPVIQGIKVPLEASLVDLYTLFFSIDGFLHISICNISRF</sequence>
<protein>
    <recommendedName>
        <fullName evidence="7">Autophagy protein 5</fullName>
    </recommendedName>
</protein>
<dbReference type="Gene3D" id="3.10.20.90">
    <property type="entry name" value="Phosphatidylinositol 3-kinase Catalytic Subunit, Chain A, domain 1"/>
    <property type="match status" value="1"/>
</dbReference>
<feature type="domain" description="Autophagy protein ATG5 UblB" evidence="8">
    <location>
        <begin position="203"/>
        <end position="285"/>
    </location>
</feature>
<dbReference type="GO" id="GO:0034727">
    <property type="term" value="P:piecemeal microautophagy of the nucleus"/>
    <property type="evidence" value="ECO:0007669"/>
    <property type="project" value="TreeGrafter"/>
</dbReference>
<dbReference type="GO" id="GO:0015031">
    <property type="term" value="P:protein transport"/>
    <property type="evidence" value="ECO:0007669"/>
    <property type="project" value="UniProtKB-KW"/>
</dbReference>
<feature type="domain" description="Autophagy protein ATG5 UblA" evidence="10">
    <location>
        <begin position="13"/>
        <end position="123"/>
    </location>
</feature>
<dbReference type="Proteomes" id="UP000243052">
    <property type="component" value="Chromosome ii"/>
</dbReference>
<dbReference type="PANTHER" id="PTHR13040:SF2">
    <property type="entry name" value="AUTOPHAGY PROTEIN 5"/>
    <property type="match status" value="1"/>
</dbReference>
<comment type="subunit">
    <text evidence="7">Conjugated with ATG12.</text>
</comment>
<dbReference type="Pfam" id="PF20638">
    <property type="entry name" value="ATG5_UblA"/>
    <property type="match status" value="1"/>
</dbReference>
<dbReference type="Gene3D" id="3.10.20.620">
    <property type="match status" value="1"/>
</dbReference>
<dbReference type="OrthoDB" id="272162at2759"/>
<keyword evidence="12" id="KW-1185">Reference proteome</keyword>
<dbReference type="Pfam" id="PF04106">
    <property type="entry name" value="ATG5_UblB"/>
    <property type="match status" value="1"/>
</dbReference>
<dbReference type="GO" id="GO:0019776">
    <property type="term" value="F:Atg8-family ligase activity"/>
    <property type="evidence" value="ECO:0007669"/>
    <property type="project" value="TreeGrafter"/>
</dbReference>
<accession>A0A109UWZ4</accession>
<evidence type="ECO:0000256" key="7">
    <source>
        <dbReference type="RuleBase" id="RU361202"/>
    </source>
</evidence>
<keyword evidence="5" id="KW-0653">Protein transport</keyword>
<organism evidence="11 12">
    <name type="scientific">Eremothecium sinecaudum</name>
    <dbReference type="NCBI Taxonomy" id="45286"/>
    <lineage>
        <taxon>Eukaryota</taxon>
        <taxon>Fungi</taxon>
        <taxon>Dikarya</taxon>
        <taxon>Ascomycota</taxon>
        <taxon>Saccharomycotina</taxon>
        <taxon>Saccharomycetes</taxon>
        <taxon>Saccharomycetales</taxon>
        <taxon>Saccharomycetaceae</taxon>
        <taxon>Eremothecium</taxon>
    </lineage>
</organism>
<dbReference type="GO" id="GO:0034274">
    <property type="term" value="C:Atg12-Atg5-Atg16 complex"/>
    <property type="evidence" value="ECO:0007669"/>
    <property type="project" value="TreeGrafter"/>
</dbReference>
<comment type="function">
    <text evidence="7">Involved in cytoplasm to vacuole transport (Cvt) and autophagic vesicle formation.</text>
</comment>
<evidence type="ECO:0000256" key="4">
    <source>
        <dbReference type="ARBA" id="ARBA00022843"/>
    </source>
</evidence>
<comment type="subcellular location">
    <subcellularLocation>
        <location evidence="1 7">Preautophagosomal structure membrane</location>
        <topology evidence="1 7">Peripheral membrane protein</topology>
    </subcellularLocation>
</comment>
<name>A0A109UWZ4_9SACH</name>
<dbReference type="InterPro" id="IPR048939">
    <property type="entry name" value="ATG5_UblA"/>
</dbReference>
<dbReference type="Pfam" id="PF20637">
    <property type="entry name" value="ATG5_HBR"/>
    <property type="match status" value="1"/>
</dbReference>
<dbReference type="GO" id="GO:0034045">
    <property type="term" value="C:phagophore assembly site membrane"/>
    <property type="evidence" value="ECO:0007669"/>
    <property type="project" value="UniProtKB-SubCell"/>
</dbReference>
<dbReference type="RefSeq" id="XP_017986036.1">
    <property type="nucleotide sequence ID" value="XM_018130547.1"/>
</dbReference>
<dbReference type="EMBL" id="CP014242">
    <property type="protein sequence ID" value="AMD19040.1"/>
    <property type="molecule type" value="Genomic_DNA"/>
</dbReference>
<keyword evidence="3 7" id="KW-1017">Isopeptide bond</keyword>
<evidence type="ECO:0000259" key="8">
    <source>
        <dbReference type="Pfam" id="PF04106"/>
    </source>
</evidence>
<comment type="similarity">
    <text evidence="2 7">Belongs to the ATG5 family.</text>
</comment>
<dbReference type="GO" id="GO:0044233">
    <property type="term" value="C:mitochondria-associated endoplasmic reticulum membrane contact site"/>
    <property type="evidence" value="ECO:0007669"/>
    <property type="project" value="TreeGrafter"/>
</dbReference>
<evidence type="ECO:0000259" key="9">
    <source>
        <dbReference type="Pfam" id="PF20637"/>
    </source>
</evidence>
<evidence type="ECO:0000256" key="1">
    <source>
        <dbReference type="ARBA" id="ARBA00004623"/>
    </source>
</evidence>
<keyword evidence="7" id="KW-0472">Membrane</keyword>
<dbReference type="InterPro" id="IPR042527">
    <property type="entry name" value="Atg5_UblA_dom_sf"/>
</dbReference>
<evidence type="ECO:0000256" key="6">
    <source>
        <dbReference type="ARBA" id="ARBA00023006"/>
    </source>
</evidence>
<reference evidence="11 12" key="1">
    <citation type="submission" date="2016-01" db="EMBL/GenBank/DDBJ databases">
        <title>Genome sequence of the yeast Holleya sinecauda.</title>
        <authorList>
            <person name="Dietrich F.S."/>
        </authorList>
    </citation>
    <scope>NUCLEOTIDE SEQUENCE [LARGE SCALE GENOMIC DNA]</scope>
    <source>
        <strain evidence="11 12">ATCC 58844</strain>
    </source>
</reference>
<evidence type="ECO:0000256" key="3">
    <source>
        <dbReference type="ARBA" id="ARBA00022499"/>
    </source>
</evidence>
<dbReference type="InterPro" id="IPR048940">
    <property type="entry name" value="ATG5_HBR"/>
</dbReference>
<dbReference type="PANTHER" id="PTHR13040">
    <property type="entry name" value="AUTOPHAGY PROTEIN 5"/>
    <property type="match status" value="1"/>
</dbReference>
<feature type="domain" description="Autophagy protein ATG5 alpha-helical bundle region" evidence="9">
    <location>
        <begin position="141"/>
        <end position="196"/>
    </location>
</feature>
<dbReference type="GO" id="GO:0005776">
    <property type="term" value="C:autophagosome"/>
    <property type="evidence" value="ECO:0007669"/>
    <property type="project" value="TreeGrafter"/>
</dbReference>
<evidence type="ECO:0000256" key="5">
    <source>
        <dbReference type="ARBA" id="ARBA00022927"/>
    </source>
</evidence>